<evidence type="ECO:0000313" key="2">
    <source>
        <dbReference type="EMBL" id="GEM46797.1"/>
    </source>
</evidence>
<dbReference type="OrthoDB" id="292013at2"/>
<keyword evidence="2" id="KW-0378">Hydrolase</keyword>
<keyword evidence="3" id="KW-1185">Reference proteome</keyword>
<dbReference type="SUPFAM" id="SSF50956">
    <property type="entry name" value="Thermostable phytase (3-phytase)"/>
    <property type="match status" value="1"/>
</dbReference>
<dbReference type="EMBL" id="BJXB01000009">
    <property type="protein sequence ID" value="GEM46797.1"/>
    <property type="molecule type" value="Genomic_DNA"/>
</dbReference>
<reference evidence="2 3" key="1">
    <citation type="submission" date="2019-07" db="EMBL/GenBank/DDBJ databases">
        <title>Whole genome shotgun sequence of Deinococcus cellulosilyticus NBRC 106333.</title>
        <authorList>
            <person name="Hosoyama A."/>
            <person name="Uohara A."/>
            <person name="Ohji S."/>
            <person name="Ichikawa N."/>
        </authorList>
    </citation>
    <scope>NUCLEOTIDE SEQUENCE [LARGE SCALE GENOMIC DNA]</scope>
    <source>
        <strain evidence="2 3">NBRC 106333</strain>
    </source>
</reference>
<organism evidence="2 3">
    <name type="scientific">Deinococcus cellulosilyticus (strain DSM 18568 / NBRC 106333 / KACC 11606 / 5516J-15)</name>
    <dbReference type="NCBI Taxonomy" id="1223518"/>
    <lineage>
        <taxon>Bacteria</taxon>
        <taxon>Thermotogati</taxon>
        <taxon>Deinococcota</taxon>
        <taxon>Deinococci</taxon>
        <taxon>Deinococcales</taxon>
        <taxon>Deinococcaceae</taxon>
        <taxon>Deinococcus</taxon>
    </lineage>
</organism>
<evidence type="ECO:0000259" key="1">
    <source>
        <dbReference type="PROSITE" id="PS51662"/>
    </source>
</evidence>
<feature type="domain" description="BPP" evidence="1">
    <location>
        <begin position="28"/>
        <end position="372"/>
    </location>
</feature>
<dbReference type="Pfam" id="PF02333">
    <property type="entry name" value="Phytase"/>
    <property type="match status" value="1"/>
</dbReference>
<name>A0A511N2R6_DEIC1</name>
<dbReference type="InterPro" id="IPR011042">
    <property type="entry name" value="6-blade_b-propeller_TolB-like"/>
</dbReference>
<gene>
    <name evidence="2" type="ORF">DC3_24320</name>
</gene>
<dbReference type="PROSITE" id="PS51662">
    <property type="entry name" value="BP_PHYTASE"/>
    <property type="match status" value="1"/>
</dbReference>
<dbReference type="InterPro" id="IPR003431">
    <property type="entry name" value="B-propeller_Phytase"/>
</dbReference>
<dbReference type="GO" id="GO:0016158">
    <property type="term" value="F:inositol hexakisphosphate 3-phosphatase activity"/>
    <property type="evidence" value="ECO:0007669"/>
    <property type="project" value="InterPro"/>
</dbReference>
<accession>A0A511N2R6</accession>
<evidence type="ECO:0000313" key="3">
    <source>
        <dbReference type="Proteomes" id="UP000321306"/>
    </source>
</evidence>
<proteinExistence type="predicted"/>
<protein>
    <submittedName>
        <fullName evidence="2">Hydrolase</fullName>
    </submittedName>
</protein>
<dbReference type="Proteomes" id="UP000321306">
    <property type="component" value="Unassembled WGS sequence"/>
</dbReference>
<comment type="caution">
    <text evidence="2">The sequence shown here is derived from an EMBL/GenBank/DDBJ whole genome shotgun (WGS) entry which is preliminary data.</text>
</comment>
<dbReference type="Gene3D" id="2.120.10.30">
    <property type="entry name" value="TolB, C-terminal domain"/>
    <property type="match status" value="1"/>
</dbReference>
<dbReference type="AlphaFoldDB" id="A0A511N2R6"/>
<sequence>MHGSNHGLLTPDSLFVKKALITLTLMFGFSAHAQMPSIPALYETAVALDPADSDDPAIWVHPTHPSLSMVVATHKDAGLTVFDLSGRTLQDINPGNVRYNNVDVVYGFRLGNRTVDLAIASDRKNDRLAIFEIQRASRKLKEVTQQGIPLVFTAAGAKSDGTNTAYGLAAYQTREGQYRVFVSQRKHGRVAELELVTDGKTVGSRLVRFIDLPQQKVDDPQVEGMVVDTDHGILYMGQEKVGIWKLSLQDAQAQPQLIHAVKPTGQHLEADVEGLTIYDAGNGQGYLLASSQGDNTFVVYDRQANNRYLGSFKVAGGSLDGSEECDGAMVSSINFGPRFPQGLLVVQDGYVKGVEGQTNFKLVSWTDIAEALGLQISVQTAARR</sequence>